<evidence type="ECO:0000256" key="1">
    <source>
        <dbReference type="SAM" id="Phobius"/>
    </source>
</evidence>
<proteinExistence type="predicted"/>
<gene>
    <name evidence="2" type="ORF">B0T23DRAFT_425058</name>
</gene>
<reference evidence="2 3" key="1">
    <citation type="journal article" date="2023" name="Mol. Phylogenet. Evol.">
        <title>Genome-scale phylogeny and comparative genomics of the fungal order Sordariales.</title>
        <authorList>
            <person name="Hensen N."/>
            <person name="Bonometti L."/>
            <person name="Westerberg I."/>
            <person name="Brannstrom I.O."/>
            <person name="Guillou S."/>
            <person name="Cros-Aarteil S."/>
            <person name="Calhoun S."/>
            <person name="Haridas S."/>
            <person name="Kuo A."/>
            <person name="Mondo S."/>
            <person name="Pangilinan J."/>
            <person name="Riley R."/>
            <person name="LaButti K."/>
            <person name="Andreopoulos B."/>
            <person name="Lipzen A."/>
            <person name="Chen C."/>
            <person name="Yan M."/>
            <person name="Daum C."/>
            <person name="Ng V."/>
            <person name="Clum A."/>
            <person name="Steindorff A."/>
            <person name="Ohm R.A."/>
            <person name="Martin F."/>
            <person name="Silar P."/>
            <person name="Natvig D.O."/>
            <person name="Lalanne C."/>
            <person name="Gautier V."/>
            <person name="Ament-Velasquez S.L."/>
            <person name="Kruys A."/>
            <person name="Hutchinson M.I."/>
            <person name="Powell A.J."/>
            <person name="Barry K."/>
            <person name="Miller A.N."/>
            <person name="Grigoriev I.V."/>
            <person name="Debuchy R."/>
            <person name="Gladieux P."/>
            <person name="Hiltunen Thoren M."/>
            <person name="Johannesson H."/>
        </authorList>
    </citation>
    <scope>NUCLEOTIDE SEQUENCE [LARGE SCALE GENOMIC DNA]</scope>
    <source>
        <strain evidence="2 3">FGSC 10403</strain>
    </source>
</reference>
<sequence length="155" mass="16777">MLISPPPTSSSFSFVSSKIEKKEDSSDCPDGDLLACMQVLVAILANMLVWGCPSAFDVYQLYYIDTMRAALIPSLWTMTFGCGTVVFGTFITSLCGRGGEPRESNKYSQISLAEGVCTWFGLGIYFIPPLSVVTLYFGMEKSSVVLVVLVIGIGL</sequence>
<accession>A0AAJ0IFX8</accession>
<organism evidence="2 3">
    <name type="scientific">Neurospora hispaniola</name>
    <dbReference type="NCBI Taxonomy" id="588809"/>
    <lineage>
        <taxon>Eukaryota</taxon>
        <taxon>Fungi</taxon>
        <taxon>Dikarya</taxon>
        <taxon>Ascomycota</taxon>
        <taxon>Pezizomycotina</taxon>
        <taxon>Sordariomycetes</taxon>
        <taxon>Sordariomycetidae</taxon>
        <taxon>Sordariales</taxon>
        <taxon>Sordariaceae</taxon>
        <taxon>Neurospora</taxon>
    </lineage>
</organism>
<dbReference type="EMBL" id="JAULSX010000001">
    <property type="protein sequence ID" value="KAK3499603.1"/>
    <property type="molecule type" value="Genomic_DNA"/>
</dbReference>
<feature type="transmembrane region" description="Helical" evidence="1">
    <location>
        <begin position="107"/>
        <end position="127"/>
    </location>
</feature>
<dbReference type="RefSeq" id="XP_062697236.1">
    <property type="nucleotide sequence ID" value="XM_062839884.1"/>
</dbReference>
<feature type="transmembrane region" description="Helical" evidence="1">
    <location>
        <begin position="31"/>
        <end position="50"/>
    </location>
</feature>
<dbReference type="Proteomes" id="UP001285908">
    <property type="component" value="Unassembled WGS sequence"/>
</dbReference>
<evidence type="ECO:0000313" key="2">
    <source>
        <dbReference type="EMBL" id="KAK3499603.1"/>
    </source>
</evidence>
<keyword evidence="3" id="KW-1185">Reference proteome</keyword>
<name>A0AAJ0IFX8_9PEZI</name>
<protein>
    <submittedName>
        <fullName evidence="2">Uncharacterized protein</fullName>
    </submittedName>
</protein>
<dbReference type="AlphaFoldDB" id="A0AAJ0IFX8"/>
<dbReference type="GeneID" id="87877506"/>
<feature type="transmembrane region" description="Helical" evidence="1">
    <location>
        <begin position="70"/>
        <end position="95"/>
    </location>
</feature>
<comment type="caution">
    <text evidence="2">The sequence shown here is derived from an EMBL/GenBank/DDBJ whole genome shotgun (WGS) entry which is preliminary data.</text>
</comment>
<keyword evidence="1" id="KW-1133">Transmembrane helix</keyword>
<keyword evidence="1" id="KW-0472">Membrane</keyword>
<keyword evidence="1" id="KW-0812">Transmembrane</keyword>
<evidence type="ECO:0000313" key="3">
    <source>
        <dbReference type="Proteomes" id="UP001285908"/>
    </source>
</evidence>